<dbReference type="VEuPathDB" id="ToxoDB:ETH_00008775"/>
<dbReference type="GO" id="GO:0051087">
    <property type="term" value="F:protein-folding chaperone binding"/>
    <property type="evidence" value="ECO:0007669"/>
    <property type="project" value="InterPro"/>
</dbReference>
<evidence type="ECO:0000313" key="3">
    <source>
        <dbReference type="Proteomes" id="UP000030747"/>
    </source>
</evidence>
<dbReference type="Proteomes" id="UP000030747">
    <property type="component" value="Unassembled WGS sequence"/>
</dbReference>
<gene>
    <name evidence="2" type="ORF">ETH_00008775</name>
</gene>
<sequence length="168" mass="18820">MGSFGVSDIQALADLFCPDTAKQGHLGGPQTLNPKPSPPTEKYKSKAKPNVKVKAKVGQKEEFDIWKEKDLVQGATFKQLRDNRTEPRYEVLFSQKVGAEDVYLGLSDKDPTTDQCETLLVKTLEDRLVVDSPQHHLNLPLPVEGLGFAMWASTPQLPIKRKIEYIQM</sequence>
<dbReference type="AlphaFoldDB" id="U6KZ76"/>
<dbReference type="PANTHER" id="PTHR21083:SF0">
    <property type="entry name" value="DYNEIN AXONEMAL ASSEMBLY FACTOR 6"/>
    <property type="match status" value="1"/>
</dbReference>
<reference evidence="2" key="2">
    <citation type="submission" date="2013-10" db="EMBL/GenBank/DDBJ databases">
        <authorList>
            <person name="Aslett M."/>
        </authorList>
    </citation>
    <scope>NUCLEOTIDE SEQUENCE [LARGE SCALE GENOMIC DNA]</scope>
    <source>
        <strain evidence="2">Houghton</strain>
    </source>
</reference>
<dbReference type="GO" id="GO:0070286">
    <property type="term" value="P:axonemal dynein complex assembly"/>
    <property type="evidence" value="ECO:0007669"/>
    <property type="project" value="InterPro"/>
</dbReference>
<feature type="region of interest" description="Disordered" evidence="1">
    <location>
        <begin position="23"/>
        <end position="51"/>
    </location>
</feature>
<keyword evidence="3" id="KW-1185">Reference proteome</keyword>
<dbReference type="EMBL" id="HG675758">
    <property type="protein sequence ID" value="CDJ43271.1"/>
    <property type="molecule type" value="Genomic_DNA"/>
</dbReference>
<dbReference type="VEuPathDB" id="ToxoDB:ETH2_1445200"/>
<dbReference type="GeneID" id="25250956"/>
<accession>U6KZ76</accession>
<dbReference type="GO" id="GO:0005737">
    <property type="term" value="C:cytoplasm"/>
    <property type="evidence" value="ECO:0007669"/>
    <property type="project" value="TreeGrafter"/>
</dbReference>
<protein>
    <submittedName>
        <fullName evidence="2">Sarcoma antigen NY-SAR-97, putative</fullName>
    </submittedName>
</protein>
<dbReference type="OrthoDB" id="25887at2759"/>
<dbReference type="GO" id="GO:0045505">
    <property type="term" value="F:dynein intermediate chain binding"/>
    <property type="evidence" value="ECO:0007669"/>
    <property type="project" value="TreeGrafter"/>
</dbReference>
<name>U6KZ76_EIMTE</name>
<evidence type="ECO:0000313" key="2">
    <source>
        <dbReference type="EMBL" id="CDJ43271.1"/>
    </source>
</evidence>
<dbReference type="PANTHER" id="PTHR21083">
    <property type="entry name" value="TWISTER"/>
    <property type="match status" value="1"/>
</dbReference>
<evidence type="ECO:0000256" key="1">
    <source>
        <dbReference type="SAM" id="MobiDB-lite"/>
    </source>
</evidence>
<reference evidence="2" key="1">
    <citation type="submission" date="2013-10" db="EMBL/GenBank/DDBJ databases">
        <title>Genomic analysis of the causative agents of coccidiosis in chickens.</title>
        <authorList>
            <person name="Reid A.J."/>
            <person name="Blake D."/>
            <person name="Billington K."/>
            <person name="Browne H."/>
            <person name="Dunn M."/>
            <person name="Hung S."/>
            <person name="Kawahara F."/>
            <person name="Miranda-Saavedra D."/>
            <person name="Mourier T."/>
            <person name="Nagra H."/>
            <person name="Otto T.D."/>
            <person name="Rawlings N."/>
            <person name="Sanchez A."/>
            <person name="Sanders M."/>
            <person name="Subramaniam C."/>
            <person name="Tay Y."/>
            <person name="Dear P."/>
            <person name="Doerig C."/>
            <person name="Gruber A."/>
            <person name="Parkinson J."/>
            <person name="Shirley M."/>
            <person name="Wan K.L."/>
            <person name="Berriman M."/>
            <person name="Tomley F."/>
            <person name="Pain A."/>
        </authorList>
    </citation>
    <scope>NUCLEOTIDE SEQUENCE [LARGE SCALE GENOMIC DNA]</scope>
    <source>
        <strain evidence="2">Houghton</strain>
    </source>
</reference>
<organism evidence="2 3">
    <name type="scientific">Eimeria tenella</name>
    <name type="common">Coccidian parasite</name>
    <dbReference type="NCBI Taxonomy" id="5802"/>
    <lineage>
        <taxon>Eukaryota</taxon>
        <taxon>Sar</taxon>
        <taxon>Alveolata</taxon>
        <taxon>Apicomplexa</taxon>
        <taxon>Conoidasida</taxon>
        <taxon>Coccidia</taxon>
        <taxon>Eucoccidiorida</taxon>
        <taxon>Eimeriorina</taxon>
        <taxon>Eimeriidae</taxon>
        <taxon>Eimeria</taxon>
    </lineage>
</organism>
<dbReference type="RefSeq" id="XP_013234021.1">
    <property type="nucleotide sequence ID" value="XM_013378567.1"/>
</dbReference>
<dbReference type="InterPro" id="IPR026697">
    <property type="entry name" value="DNAAF6"/>
</dbReference>
<proteinExistence type="predicted"/>